<proteinExistence type="predicted"/>
<gene>
    <name evidence="7" type="ORF">DL237_18215</name>
</gene>
<reference evidence="7 8" key="1">
    <citation type="submission" date="2018-08" db="EMBL/GenBank/DDBJ databases">
        <title>Pseudooceanicola sediminis CY03 in the family Rhodobacteracea.</title>
        <authorList>
            <person name="Zhang Y.-J."/>
        </authorList>
    </citation>
    <scope>NUCLEOTIDE SEQUENCE [LARGE SCALE GENOMIC DNA]</scope>
    <source>
        <strain evidence="7 8">CY03</strain>
    </source>
</reference>
<evidence type="ECO:0000256" key="3">
    <source>
        <dbReference type="ARBA" id="ARBA00023004"/>
    </source>
</evidence>
<dbReference type="GO" id="GO:0009055">
    <property type="term" value="F:electron transfer activity"/>
    <property type="evidence" value="ECO:0007669"/>
    <property type="project" value="InterPro"/>
</dbReference>
<evidence type="ECO:0000313" key="7">
    <source>
        <dbReference type="EMBL" id="RII37246.1"/>
    </source>
</evidence>
<evidence type="ECO:0000256" key="2">
    <source>
        <dbReference type="ARBA" id="ARBA00022723"/>
    </source>
</evidence>
<keyword evidence="8" id="KW-1185">Reference proteome</keyword>
<protein>
    <recommendedName>
        <fullName evidence="6">Cytochrome c domain-containing protein</fullName>
    </recommendedName>
</protein>
<dbReference type="OrthoDB" id="7866026at2"/>
<sequence length="162" mass="17340">MTIIKTCLAATFVAAFALPSLADSHNASGTMMGAGLLLPEMNAQEGRRLFAAKGCVVCHSINGVGGTDAPMLDAEFMDSPMNPFEFAARMWQGAEAMVALQRDELGDVIELNGEELAEIIAFVHDPDEQAKFSNADIPENIEAMMGHMEGDAAHADTEEQHD</sequence>
<keyword evidence="1 4" id="KW-0349">Heme</keyword>
<dbReference type="Pfam" id="PF00034">
    <property type="entry name" value="Cytochrom_C"/>
    <property type="match status" value="1"/>
</dbReference>
<feature type="signal peptide" evidence="5">
    <location>
        <begin position="1"/>
        <end position="22"/>
    </location>
</feature>
<dbReference type="EMBL" id="QWJJ01000019">
    <property type="protein sequence ID" value="RII37246.1"/>
    <property type="molecule type" value="Genomic_DNA"/>
</dbReference>
<dbReference type="AlphaFoldDB" id="A0A399J2T1"/>
<dbReference type="GO" id="GO:0046872">
    <property type="term" value="F:metal ion binding"/>
    <property type="evidence" value="ECO:0007669"/>
    <property type="project" value="UniProtKB-KW"/>
</dbReference>
<dbReference type="Gene3D" id="1.10.760.10">
    <property type="entry name" value="Cytochrome c-like domain"/>
    <property type="match status" value="1"/>
</dbReference>
<keyword evidence="3 4" id="KW-0408">Iron</keyword>
<evidence type="ECO:0000256" key="4">
    <source>
        <dbReference type="PROSITE-ProRule" id="PRU00433"/>
    </source>
</evidence>
<keyword evidence="2 4" id="KW-0479">Metal-binding</keyword>
<keyword evidence="5" id="KW-0732">Signal</keyword>
<dbReference type="InterPro" id="IPR036909">
    <property type="entry name" value="Cyt_c-like_dom_sf"/>
</dbReference>
<dbReference type="SUPFAM" id="SSF46626">
    <property type="entry name" value="Cytochrome c"/>
    <property type="match status" value="1"/>
</dbReference>
<feature type="chain" id="PRO_5017277262" description="Cytochrome c domain-containing protein" evidence="5">
    <location>
        <begin position="23"/>
        <end position="162"/>
    </location>
</feature>
<dbReference type="InterPro" id="IPR009056">
    <property type="entry name" value="Cyt_c-like_dom"/>
</dbReference>
<evidence type="ECO:0000256" key="5">
    <source>
        <dbReference type="SAM" id="SignalP"/>
    </source>
</evidence>
<feature type="domain" description="Cytochrome c" evidence="6">
    <location>
        <begin position="41"/>
        <end position="127"/>
    </location>
</feature>
<organism evidence="7 8">
    <name type="scientific">Pseudooceanicola sediminis</name>
    <dbReference type="NCBI Taxonomy" id="2211117"/>
    <lineage>
        <taxon>Bacteria</taxon>
        <taxon>Pseudomonadati</taxon>
        <taxon>Pseudomonadota</taxon>
        <taxon>Alphaproteobacteria</taxon>
        <taxon>Rhodobacterales</taxon>
        <taxon>Paracoccaceae</taxon>
        <taxon>Pseudooceanicola</taxon>
    </lineage>
</organism>
<comment type="caution">
    <text evidence="7">The sequence shown here is derived from an EMBL/GenBank/DDBJ whole genome shotgun (WGS) entry which is preliminary data.</text>
</comment>
<name>A0A399J2T1_9RHOB</name>
<accession>A0A399J2T1</accession>
<dbReference type="PROSITE" id="PS51007">
    <property type="entry name" value="CYTC"/>
    <property type="match status" value="1"/>
</dbReference>
<evidence type="ECO:0000259" key="6">
    <source>
        <dbReference type="PROSITE" id="PS51007"/>
    </source>
</evidence>
<dbReference type="Proteomes" id="UP000265848">
    <property type="component" value="Unassembled WGS sequence"/>
</dbReference>
<dbReference type="RefSeq" id="WP_119400526.1">
    <property type="nucleotide sequence ID" value="NZ_QWJJ01000019.1"/>
</dbReference>
<evidence type="ECO:0000313" key="8">
    <source>
        <dbReference type="Proteomes" id="UP000265848"/>
    </source>
</evidence>
<evidence type="ECO:0000256" key="1">
    <source>
        <dbReference type="ARBA" id="ARBA00022617"/>
    </source>
</evidence>
<dbReference type="GO" id="GO:0020037">
    <property type="term" value="F:heme binding"/>
    <property type="evidence" value="ECO:0007669"/>
    <property type="project" value="InterPro"/>
</dbReference>